<dbReference type="GO" id="GO:0004553">
    <property type="term" value="F:hydrolase activity, hydrolyzing O-glycosyl compounds"/>
    <property type="evidence" value="ECO:0007669"/>
    <property type="project" value="InterPro"/>
</dbReference>
<dbReference type="GO" id="GO:0019867">
    <property type="term" value="C:outer membrane"/>
    <property type="evidence" value="ECO:0007669"/>
    <property type="project" value="InterPro"/>
</dbReference>
<evidence type="ECO:0000313" key="3">
    <source>
        <dbReference type="EMBL" id="KUK23061.1"/>
    </source>
</evidence>
<evidence type="ECO:0000256" key="1">
    <source>
        <dbReference type="ARBA" id="ARBA00022729"/>
    </source>
</evidence>
<dbReference type="SMART" id="SM00257">
    <property type="entry name" value="LysM"/>
    <property type="match status" value="1"/>
</dbReference>
<protein>
    <submittedName>
        <fullName evidence="3">Peptidase M23</fullName>
    </submittedName>
</protein>
<dbReference type="SUPFAM" id="SSF51261">
    <property type="entry name" value="Duplicated hybrid motif"/>
    <property type="match status" value="1"/>
</dbReference>
<dbReference type="InterPro" id="IPR050570">
    <property type="entry name" value="Cell_wall_metabolism_enzyme"/>
</dbReference>
<dbReference type="EMBL" id="LGFG01000057">
    <property type="protein sequence ID" value="KUK23061.1"/>
    <property type="molecule type" value="Genomic_DNA"/>
</dbReference>
<dbReference type="Gene3D" id="3.10.350.10">
    <property type="entry name" value="LysM domain"/>
    <property type="match status" value="1"/>
</dbReference>
<dbReference type="InterPro" id="IPR010611">
    <property type="entry name" value="3D_dom"/>
</dbReference>
<dbReference type="Gene3D" id="2.70.70.10">
    <property type="entry name" value="Glucose Permease (Domain IIA)"/>
    <property type="match status" value="1"/>
</dbReference>
<sequence>MAGIKKILMFSLILIFLAACVSPELEEKLNNLENQIRQLNTQIDSIEKKMLDLENKMKAQESSQEELEALKRDVRYLKEDLSSLQEEFSSKMSDLENSYYSISMKLPAVEKAASIFSEIEDMKSKISELERKVSIVSLGSSPEVSEDLKHILLDLEERVSTLEKNVSVVDRIEERLESTEKLLSKVALRVLSQGETEAKVVNVSNDELESRISDIEKKLSYLETNQKALEQIVQNLKDQKPSSYANIDVESYSQQLKKYLDEFRRLVRSYEIARILGIEEGYVFVRVERGDTLAKISNAFNLGPDGVEKIMKLNGIDDPRKLIAGRIIKVPVTNLSTSFPVGEKPDPKVIVSGFGLKTDGTFSTGVEVESDGQKVKAALPGRVKSVSNGTVVIYHGNDVETVYRNLAVVSVNAGDWVSAGDTIGYGGKNVVFELYVEGEPKDPMLLFFSNMGEFEISFYTEWEDGKLPEHPAFRLTKSGKIPEVWKTAAADTTIFPLGSVLYIPELRDTPSGGVFVVEDIGGVIMGRKIDIYLDSIREALQNRKIVSRVFVWRD</sequence>
<dbReference type="CDD" id="cd14486">
    <property type="entry name" value="3D_domain"/>
    <property type="match status" value="1"/>
</dbReference>
<dbReference type="InterPro" id="IPR036908">
    <property type="entry name" value="RlpA-like_sf"/>
</dbReference>
<dbReference type="PATRIC" id="fig|93930.3.peg.1698"/>
<dbReference type="PANTHER" id="PTHR21666">
    <property type="entry name" value="PEPTIDASE-RELATED"/>
    <property type="match status" value="1"/>
</dbReference>
<feature type="coiled-coil region" evidence="2">
    <location>
        <begin position="22"/>
        <end position="87"/>
    </location>
</feature>
<dbReference type="PANTHER" id="PTHR21666:SF289">
    <property type="entry name" value="L-ALA--D-GLU ENDOPEPTIDASE"/>
    <property type="match status" value="1"/>
</dbReference>
<gene>
    <name evidence="3" type="ORF">XD57_0844</name>
</gene>
<dbReference type="Pfam" id="PF01476">
    <property type="entry name" value="LysM"/>
    <property type="match status" value="1"/>
</dbReference>
<dbReference type="SUPFAM" id="SSF54106">
    <property type="entry name" value="LysM domain"/>
    <property type="match status" value="1"/>
</dbReference>
<evidence type="ECO:0000313" key="4">
    <source>
        <dbReference type="Proteomes" id="UP000058636"/>
    </source>
</evidence>
<accession>A0A117L2U5</accession>
<dbReference type="InterPro" id="IPR018392">
    <property type="entry name" value="LysM"/>
</dbReference>
<dbReference type="CDD" id="cd12797">
    <property type="entry name" value="M23_peptidase"/>
    <property type="match status" value="1"/>
</dbReference>
<keyword evidence="2" id="KW-0175">Coiled coil</keyword>
<dbReference type="PROSITE" id="PS51782">
    <property type="entry name" value="LYSM"/>
    <property type="match status" value="1"/>
</dbReference>
<organism evidence="3 4">
    <name type="scientific">Thermotoga petrophila</name>
    <dbReference type="NCBI Taxonomy" id="93929"/>
    <lineage>
        <taxon>Bacteria</taxon>
        <taxon>Thermotogati</taxon>
        <taxon>Thermotogota</taxon>
        <taxon>Thermotogae</taxon>
        <taxon>Thermotogales</taxon>
        <taxon>Thermotogaceae</taxon>
        <taxon>Thermotoga</taxon>
    </lineage>
</organism>
<evidence type="ECO:0000256" key="2">
    <source>
        <dbReference type="SAM" id="Coils"/>
    </source>
</evidence>
<dbReference type="Pfam" id="PF06725">
    <property type="entry name" value="3D"/>
    <property type="match status" value="1"/>
</dbReference>
<keyword evidence="1" id="KW-0732">Signal</keyword>
<dbReference type="Pfam" id="PF01551">
    <property type="entry name" value="Peptidase_M23"/>
    <property type="match status" value="1"/>
</dbReference>
<dbReference type="Proteomes" id="UP000058636">
    <property type="component" value="Unassembled WGS sequence"/>
</dbReference>
<feature type="coiled-coil region" evidence="2">
    <location>
        <begin position="112"/>
        <end position="239"/>
    </location>
</feature>
<dbReference type="GO" id="GO:0004222">
    <property type="term" value="F:metalloendopeptidase activity"/>
    <property type="evidence" value="ECO:0007669"/>
    <property type="project" value="TreeGrafter"/>
</dbReference>
<dbReference type="InterPro" id="IPR016047">
    <property type="entry name" value="M23ase_b-sheet_dom"/>
</dbReference>
<proteinExistence type="predicted"/>
<dbReference type="InterPro" id="IPR011055">
    <property type="entry name" value="Dup_hybrid_motif"/>
</dbReference>
<dbReference type="Gene3D" id="1.10.287.1490">
    <property type="match status" value="1"/>
</dbReference>
<name>A0A117L2U5_9THEM</name>
<dbReference type="PROSITE" id="PS51257">
    <property type="entry name" value="PROKAR_LIPOPROTEIN"/>
    <property type="match status" value="1"/>
</dbReference>
<dbReference type="InterPro" id="IPR036779">
    <property type="entry name" value="LysM_dom_sf"/>
</dbReference>
<comment type="caution">
    <text evidence="3">The sequence shown here is derived from an EMBL/GenBank/DDBJ whole genome shotgun (WGS) entry which is preliminary data.</text>
</comment>
<dbReference type="AlphaFoldDB" id="A0A117L2U5"/>
<dbReference type="Gene3D" id="2.40.40.10">
    <property type="entry name" value="RlpA-like domain"/>
    <property type="match status" value="1"/>
</dbReference>
<dbReference type="GO" id="GO:0009254">
    <property type="term" value="P:peptidoglycan turnover"/>
    <property type="evidence" value="ECO:0007669"/>
    <property type="project" value="InterPro"/>
</dbReference>
<reference evidence="3 4" key="1">
    <citation type="journal article" date="2015" name="MBio">
        <title>Genome-Resolved Metagenomic Analysis Reveals Roles for Candidate Phyla and Other Microbial Community Members in Biogeochemical Transformations in Oil Reservoirs.</title>
        <authorList>
            <person name="Hu P."/>
            <person name="Tom L."/>
            <person name="Singh A."/>
            <person name="Thomas B.C."/>
            <person name="Baker B.J."/>
            <person name="Piceno Y.M."/>
            <person name="Andersen G.L."/>
            <person name="Banfield J.F."/>
        </authorList>
    </citation>
    <scope>NUCLEOTIDE SEQUENCE [LARGE SCALE GENOMIC DNA]</scope>
    <source>
        <strain evidence="3">46_26</strain>
    </source>
</reference>